<evidence type="ECO:0000313" key="2">
    <source>
        <dbReference type="Proteomes" id="UP000009309"/>
    </source>
</evidence>
<dbReference type="EMBL" id="CAIT01000005">
    <property type="protein sequence ID" value="CCH52535.1"/>
    <property type="molecule type" value="Genomic_DNA"/>
</dbReference>
<accession>I2GF60</accession>
<dbReference type="AlphaFoldDB" id="I2GF60"/>
<name>I2GF60_9BACT</name>
<dbReference type="RefSeq" id="WP_009281119.1">
    <property type="nucleotide sequence ID" value="NZ_CAIT01000005.1"/>
</dbReference>
<proteinExistence type="predicted"/>
<reference evidence="1 2" key="1">
    <citation type="journal article" date="2012" name="J. Bacteriol.">
        <title>Genome Sequence of the Filamentous Bacterium Fibrisoma limi BUZ 3T.</title>
        <authorList>
            <person name="Filippini M."/>
            <person name="Qi W."/>
            <person name="Jaenicke S."/>
            <person name="Goesmann A."/>
            <person name="Smits T.H."/>
            <person name="Bagheri H.C."/>
        </authorList>
    </citation>
    <scope>NUCLEOTIDE SEQUENCE [LARGE SCALE GENOMIC DNA]</scope>
    <source>
        <strain evidence="2">BUZ 3T</strain>
    </source>
</reference>
<dbReference type="Proteomes" id="UP000009309">
    <property type="component" value="Unassembled WGS sequence"/>
</dbReference>
<dbReference type="OrthoDB" id="953681at2"/>
<keyword evidence="2" id="KW-1185">Reference proteome</keyword>
<sequence>MSRHATTSIVYALITWGFLFLLTPNADAQLATQCRCEDLPTNRRGFLPSEAEAIKRVEQMLNDMKRYAHLKFTETIRIKETKCTIPTALICERMERYITYNNDYLNRITKKDAPMTWVDQHVLAHEIGHHVLGHLDGRQSFIDLDRAYNQETKGKKGALFQLALAGPQAQELEADFFGLWYLFRNDPRFQFQALENSYDTLYVDVPGRNFTPTSPRRKRAPKASVESATHLTFDKRIWAMRQFWNEIKARPQTIARAGYFADAAGAAYVALHSERTFWDVGLVAGLTVVGRPQFRLNGDPVDALLYSPTEAANLYLGLSVSRFKWQQPWRFEGEVAWSQQRYGTLLGNGNNQRLIEDFTLRYVTVYPRVSWSPSARRQGAGFSANRFGLFASLGPNVRIPLGLTYTNHAVVIDPANNPTLGFSVSPRVSLGVEWLKKTFLPRGYKLALSYEPQFIRLRTNPTPRMLSHNLDLTLSYTLFRG</sequence>
<dbReference type="STRING" id="1185876.BN8_01544"/>
<comment type="caution">
    <text evidence="1">The sequence shown here is derived from an EMBL/GenBank/DDBJ whole genome shotgun (WGS) entry which is preliminary data.</text>
</comment>
<gene>
    <name evidence="1" type="ORF">BN8_01544</name>
</gene>
<dbReference type="eggNOG" id="ENOG5033SMK">
    <property type="taxonomic scope" value="Bacteria"/>
</dbReference>
<organism evidence="1 2">
    <name type="scientific">Fibrisoma limi BUZ 3</name>
    <dbReference type="NCBI Taxonomy" id="1185876"/>
    <lineage>
        <taxon>Bacteria</taxon>
        <taxon>Pseudomonadati</taxon>
        <taxon>Bacteroidota</taxon>
        <taxon>Cytophagia</taxon>
        <taxon>Cytophagales</taxon>
        <taxon>Spirosomataceae</taxon>
        <taxon>Fibrisoma</taxon>
    </lineage>
</organism>
<protein>
    <submittedName>
        <fullName evidence="1">Uncharacterized protein</fullName>
    </submittedName>
</protein>
<evidence type="ECO:0000313" key="1">
    <source>
        <dbReference type="EMBL" id="CCH52535.1"/>
    </source>
</evidence>